<dbReference type="AlphaFoldDB" id="A0A0K9P4W3"/>
<dbReference type="InterPro" id="IPR027706">
    <property type="entry name" value="PGP_Pase"/>
</dbReference>
<evidence type="ECO:0000313" key="1">
    <source>
        <dbReference type="EMBL" id="KMZ64039.1"/>
    </source>
</evidence>
<dbReference type="PANTHER" id="PTHR19288:SF25">
    <property type="entry name" value="PHOSPHATIDYLGLYCEROPHOSPHATASE GEP4, MITOCHONDRIAL"/>
    <property type="match status" value="1"/>
</dbReference>
<accession>A0A0K9P4W3</accession>
<sequence length="248" mass="27451">MTSTSIVLHPPLSLRSPFHYRRHISCHSGKTGTSTPMPVAASWFSKALGQRLNTAGVLWSLKVATKQPQLLIPHVSVADIRSIEWDVLEKAGFRGVVFDKDNTITAPYSLALWPLLESSFKKCCDAFPGKVAVLSNSAGLNEYDPDGSHARTIEESIQGVHVIRHETKKPAGSAEEIEEYFNCPASNIVMVGDRYFTDIVYGNRNGFLTIVTQPLSMIGEPFVVQQVEVTLVCKLSNGYLSNRFLLWI</sequence>
<dbReference type="NCBIfam" id="TIGR01662">
    <property type="entry name" value="HAD-SF-IIIA"/>
    <property type="match status" value="1"/>
</dbReference>
<dbReference type="OMA" id="YYCASVQ"/>
<dbReference type="STRING" id="29655.A0A0K9P4W3"/>
<dbReference type="OrthoDB" id="198652at2759"/>
<evidence type="ECO:0000313" key="2">
    <source>
        <dbReference type="Proteomes" id="UP000036987"/>
    </source>
</evidence>
<protein>
    <submittedName>
        <fullName evidence="1">Phosphatidylglycerophosphatase</fullName>
    </submittedName>
</protein>
<dbReference type="InterPro" id="IPR010021">
    <property type="entry name" value="PGPP1/Gep4"/>
</dbReference>
<reference evidence="2" key="1">
    <citation type="journal article" date="2016" name="Nature">
        <title>The genome of the seagrass Zostera marina reveals angiosperm adaptation to the sea.</title>
        <authorList>
            <person name="Olsen J.L."/>
            <person name="Rouze P."/>
            <person name="Verhelst B."/>
            <person name="Lin Y.-C."/>
            <person name="Bayer T."/>
            <person name="Collen J."/>
            <person name="Dattolo E."/>
            <person name="De Paoli E."/>
            <person name="Dittami S."/>
            <person name="Maumus F."/>
            <person name="Michel G."/>
            <person name="Kersting A."/>
            <person name="Lauritano C."/>
            <person name="Lohaus R."/>
            <person name="Toepel M."/>
            <person name="Tonon T."/>
            <person name="Vanneste K."/>
            <person name="Amirebrahimi M."/>
            <person name="Brakel J."/>
            <person name="Bostroem C."/>
            <person name="Chovatia M."/>
            <person name="Grimwood J."/>
            <person name="Jenkins J.W."/>
            <person name="Jueterbock A."/>
            <person name="Mraz A."/>
            <person name="Stam W.T."/>
            <person name="Tice H."/>
            <person name="Bornberg-Bauer E."/>
            <person name="Green P.J."/>
            <person name="Pearson G.A."/>
            <person name="Procaccini G."/>
            <person name="Duarte C.M."/>
            <person name="Schmutz J."/>
            <person name="Reusch T.B.H."/>
            <person name="Van de Peer Y."/>
        </authorList>
    </citation>
    <scope>NUCLEOTIDE SEQUENCE [LARGE SCALE GENOMIC DNA]</scope>
    <source>
        <strain evidence="2">cv. Finnish</strain>
    </source>
</reference>
<dbReference type="Pfam" id="PF09419">
    <property type="entry name" value="PGP_phosphatase"/>
    <property type="match status" value="1"/>
</dbReference>
<dbReference type="EMBL" id="LFYR01001192">
    <property type="protein sequence ID" value="KMZ64039.1"/>
    <property type="molecule type" value="Genomic_DNA"/>
</dbReference>
<name>A0A0K9P4W3_ZOSMR</name>
<dbReference type="NCBIfam" id="TIGR01668">
    <property type="entry name" value="YqeG_hyp_ppase"/>
    <property type="match status" value="1"/>
</dbReference>
<dbReference type="SUPFAM" id="SSF56784">
    <property type="entry name" value="HAD-like"/>
    <property type="match status" value="1"/>
</dbReference>
<gene>
    <name evidence="1" type="ORF">ZOSMA_389G00130</name>
</gene>
<dbReference type="Gene3D" id="3.40.50.1000">
    <property type="entry name" value="HAD superfamily/HAD-like"/>
    <property type="match status" value="1"/>
</dbReference>
<proteinExistence type="predicted"/>
<dbReference type="PANTHER" id="PTHR19288">
    <property type="entry name" value="4-NITROPHENYLPHOSPHATASE-RELATED"/>
    <property type="match status" value="1"/>
</dbReference>
<dbReference type="GO" id="GO:0005737">
    <property type="term" value="C:cytoplasm"/>
    <property type="evidence" value="ECO:0000318"/>
    <property type="project" value="GO_Central"/>
</dbReference>
<dbReference type="InterPro" id="IPR036412">
    <property type="entry name" value="HAD-like_sf"/>
</dbReference>
<dbReference type="GO" id="GO:0016791">
    <property type="term" value="F:phosphatase activity"/>
    <property type="evidence" value="ECO:0000318"/>
    <property type="project" value="GO_Central"/>
</dbReference>
<organism evidence="1 2">
    <name type="scientific">Zostera marina</name>
    <name type="common">Eelgrass</name>
    <dbReference type="NCBI Taxonomy" id="29655"/>
    <lineage>
        <taxon>Eukaryota</taxon>
        <taxon>Viridiplantae</taxon>
        <taxon>Streptophyta</taxon>
        <taxon>Embryophyta</taxon>
        <taxon>Tracheophyta</taxon>
        <taxon>Spermatophyta</taxon>
        <taxon>Magnoliopsida</taxon>
        <taxon>Liliopsida</taxon>
        <taxon>Zosteraceae</taxon>
        <taxon>Zostera</taxon>
    </lineage>
</organism>
<dbReference type="InterPro" id="IPR023214">
    <property type="entry name" value="HAD_sf"/>
</dbReference>
<keyword evidence="2" id="KW-1185">Reference proteome</keyword>
<dbReference type="InterPro" id="IPR006549">
    <property type="entry name" value="HAD-SF_hydro_IIIA"/>
</dbReference>
<comment type="caution">
    <text evidence="1">The sequence shown here is derived from an EMBL/GenBank/DDBJ whole genome shotgun (WGS) entry which is preliminary data.</text>
</comment>
<dbReference type="GO" id="GO:0008962">
    <property type="term" value="F:phosphatidylglycerophosphatase activity"/>
    <property type="evidence" value="ECO:0007669"/>
    <property type="project" value="InterPro"/>
</dbReference>
<dbReference type="Proteomes" id="UP000036987">
    <property type="component" value="Unassembled WGS sequence"/>
</dbReference>